<name>A0A3L8CU28_9PSED</name>
<keyword evidence="3" id="KW-1185">Reference proteome</keyword>
<gene>
    <name evidence="2" type="ORF">CS076_08855</name>
    <name evidence="1" type="ORF">CS078_16035</name>
</gene>
<sequence>MDSKLNVDATKLFEALQYQLLVAVDHCFELEKDECVWLEVYGDVTVPGKAQVEVKFYTGDLTDGHSNFWNTLKNWMNEKFDHVAYKTLVLLTTQEFGSQATLAGWNTRTVADKISAMEAILQGTEERFVASKKTSIPASLKLQRVVMDSARRGDLIEILKKVVITTNAETLTERLHRIKKSQLTAIRTDKQQQFIDELLGFMSSTELVANGWKITRAMFDDKFSELNARHMRFSNKFPEVDIDYLKRTINVSDLMDLTFVKKIQEVGGDDHIKKAALHKLIAEQTIAELFSECRLHKPDLARYQANQLGSHLSHRASQMIEVRKITDMDDLKAESMKFYHQRHAQQAEQLCSFENTTIEFRNGVYHLLAEEQPEDIDDEFHWKLWK</sequence>
<reference evidence="3 4" key="1">
    <citation type="journal article" date="2018" name="Front. Microbiol.">
        <title>Discovery of Phloeophagus Beetles as a Source of Pseudomonas Strains That Produce Potentially New Bioactive Substances and Description of Pseudomonas bohemica sp. nov.</title>
        <authorList>
            <person name="Saati-Santamaria Z."/>
            <person name="Lopez-Mondejar R."/>
            <person name="Jimenez-Gomez A."/>
            <person name="Diez-Mendez A."/>
            <person name="Vetrovsky T."/>
            <person name="Igual J.M."/>
            <person name="Velazquez E."/>
            <person name="Kolarik M."/>
            <person name="Rivas R."/>
            <person name="Garcia-Fraile P."/>
        </authorList>
    </citation>
    <scope>NUCLEOTIDE SEQUENCE [LARGE SCALE GENOMIC DNA]</scope>
    <source>
        <strain evidence="2 4">A2-NA12</strain>
        <strain evidence="1 3">A2-NA13</strain>
    </source>
</reference>
<evidence type="ECO:0008006" key="5">
    <source>
        <dbReference type="Google" id="ProtNLM"/>
    </source>
</evidence>
<evidence type="ECO:0000313" key="3">
    <source>
        <dbReference type="Proteomes" id="UP000282140"/>
    </source>
</evidence>
<evidence type="ECO:0000313" key="4">
    <source>
        <dbReference type="Proteomes" id="UP000282672"/>
    </source>
</evidence>
<evidence type="ECO:0000313" key="1">
    <source>
        <dbReference type="EMBL" id="RLU08398.1"/>
    </source>
</evidence>
<comment type="caution">
    <text evidence="2">The sequence shown here is derived from an EMBL/GenBank/DDBJ whole genome shotgun (WGS) entry which is preliminary data.</text>
</comment>
<evidence type="ECO:0000313" key="2">
    <source>
        <dbReference type="EMBL" id="RLU11752.1"/>
    </source>
</evidence>
<dbReference type="EMBL" id="PEGB01000007">
    <property type="protein sequence ID" value="RLU08398.1"/>
    <property type="molecule type" value="Genomic_DNA"/>
</dbReference>
<dbReference type="Proteomes" id="UP000282672">
    <property type="component" value="Unassembled WGS sequence"/>
</dbReference>
<dbReference type="Proteomes" id="UP000282140">
    <property type="component" value="Unassembled WGS sequence"/>
</dbReference>
<accession>A0A3L8CU28</accession>
<organism evidence="2 4">
    <name type="scientific">Pseudomonas prosekii</name>
    <dbReference type="NCBI Taxonomy" id="1148509"/>
    <lineage>
        <taxon>Bacteria</taxon>
        <taxon>Pseudomonadati</taxon>
        <taxon>Pseudomonadota</taxon>
        <taxon>Gammaproteobacteria</taxon>
        <taxon>Pseudomonadales</taxon>
        <taxon>Pseudomonadaceae</taxon>
        <taxon>Pseudomonas</taxon>
    </lineage>
</organism>
<dbReference type="AlphaFoldDB" id="A0A3L8CU28"/>
<dbReference type="RefSeq" id="WP_121731944.1">
    <property type="nucleotide sequence ID" value="NZ_PEGA01000007.1"/>
</dbReference>
<proteinExistence type="predicted"/>
<dbReference type="EMBL" id="PEGA01000007">
    <property type="protein sequence ID" value="RLU11752.1"/>
    <property type="molecule type" value="Genomic_DNA"/>
</dbReference>
<protein>
    <recommendedName>
        <fullName evidence="5">CD-NTase associated protein 4-like DNA endonuclease domain-containing protein</fullName>
    </recommendedName>
</protein>